<dbReference type="Gramene" id="QL12p035062:mrna">
    <property type="protein sequence ID" value="QL12p035062:mrna"/>
    <property type="gene ID" value="QL12p035062"/>
</dbReference>
<dbReference type="Proteomes" id="UP000594261">
    <property type="component" value="Chromosome 12"/>
</dbReference>
<reference evidence="4" key="2">
    <citation type="submission" date="2021-01" db="UniProtKB">
        <authorList>
            <consortium name="EnsemblPlants"/>
        </authorList>
    </citation>
    <scope>IDENTIFICATION</scope>
</reference>
<dbReference type="InterPro" id="IPR046845">
    <property type="entry name" value="ASY3-like_CC"/>
</dbReference>
<proteinExistence type="predicted"/>
<dbReference type="InterPro" id="IPR037731">
    <property type="entry name" value="ASY3-like"/>
</dbReference>
<feature type="region of interest" description="Disordered" evidence="2">
    <location>
        <begin position="1"/>
        <end position="31"/>
    </location>
</feature>
<organism evidence="4 5">
    <name type="scientific">Quercus lobata</name>
    <name type="common">Valley oak</name>
    <dbReference type="NCBI Taxonomy" id="97700"/>
    <lineage>
        <taxon>Eukaryota</taxon>
        <taxon>Viridiplantae</taxon>
        <taxon>Streptophyta</taxon>
        <taxon>Embryophyta</taxon>
        <taxon>Tracheophyta</taxon>
        <taxon>Spermatophyta</taxon>
        <taxon>Magnoliopsida</taxon>
        <taxon>eudicotyledons</taxon>
        <taxon>Gunneridae</taxon>
        <taxon>Pentapetalae</taxon>
        <taxon>rosids</taxon>
        <taxon>fabids</taxon>
        <taxon>Fagales</taxon>
        <taxon>Fagaceae</taxon>
        <taxon>Quercus</taxon>
    </lineage>
</organism>
<feature type="compositionally biased region" description="Acidic residues" evidence="2">
    <location>
        <begin position="522"/>
        <end position="539"/>
    </location>
</feature>
<evidence type="ECO:0000256" key="1">
    <source>
        <dbReference type="SAM" id="Coils"/>
    </source>
</evidence>
<name>A0A7N2N464_QUELO</name>
<feature type="compositionally biased region" description="Basic and acidic residues" evidence="2">
    <location>
        <begin position="380"/>
        <end position="392"/>
    </location>
</feature>
<feature type="compositionally biased region" description="Polar residues" evidence="2">
    <location>
        <begin position="606"/>
        <end position="619"/>
    </location>
</feature>
<dbReference type="InParanoid" id="A0A7N2N464"/>
<reference evidence="4 5" key="1">
    <citation type="journal article" date="2016" name="G3 (Bethesda)">
        <title>First Draft Assembly and Annotation of the Genome of a California Endemic Oak Quercus lobata Nee (Fagaceae).</title>
        <authorList>
            <person name="Sork V.L."/>
            <person name="Fitz-Gibbon S.T."/>
            <person name="Puiu D."/>
            <person name="Crepeau M."/>
            <person name="Gugger P.F."/>
            <person name="Sherman R."/>
            <person name="Stevens K."/>
            <person name="Langley C.H."/>
            <person name="Pellegrini M."/>
            <person name="Salzberg S.L."/>
        </authorList>
    </citation>
    <scope>NUCLEOTIDE SEQUENCE [LARGE SCALE GENOMIC DNA]</scope>
    <source>
        <strain evidence="4 5">cv. SW786</strain>
    </source>
</reference>
<sequence>MEVDAPRNLRDDRMSDCRSISNYQPSSQSRKISIGVMVDSVAKKMSGAAKEDDVAVPTERKNLNVENSIEVKKKGQQVTAPVKRKPIEAPEREGSPWITTRSLHQQSSFPETFFCAEQPATSGRQNKLSGQKNAPATHSVQFCTNKTSILQSDSGEKQFDGITYKRKGMKDGSTETVKEFSFAAAQEDHVSDKADKTETQTETLRMKLWEILGNVSSPKSQLSNSQSHEVGANNLKPGQNFDQKGGEVVRPRQNSDTIETDSEDPDHTIRRPVTRSLTQKRVSPKVQVKRTKCGPSSGYIQKNQEKNIFSLKGGWSGRVNGSANGGSSKPMRKKSDKKSTKIEPRKILFPEKDTSDKIQGASYRSAAPLPAEETPSPGKKMGEYLEVEKKIQEQNSRQSPLTDKTDQQEDFNSPANGDQQEEIDNPSLKNVVDQQDGFESPTFRIETPTSSSTRTSTPKTDQLEHDVPSRPPTKKRFTVGGIRSFRNLQTSKPDHYGSNAQKEYSGDAEKLKNFPPQKAVVDIEEKDAEDGLSESSAEEQDCKSSADGSPILEAYSGCREGDTSSPEPGAAEKSNFTLRSTKRRGSCEGIRFDNISPMSPSPKGTGESSSIQEPLEQSQEDGLSRAIQLFCLELQKLKSRMKSETTKRSSEIVMSVADGISLQLQNLESHIQTDIGKLTGLSKSKRKRFEAKFEEQQNELKLIHEKFKEDINQHLQDFRNMLEGLEAHQIEFKGTMEKKKTSHRKLLLQMEEAVKTQLNDAERRITAIHEAIGKGKDAPIETRDILVLEGGCTKLI</sequence>
<dbReference type="FunCoup" id="A0A7N2N464">
    <property type="interactions" value="363"/>
</dbReference>
<feature type="compositionally biased region" description="Low complexity" evidence="2">
    <location>
        <begin position="447"/>
        <end position="460"/>
    </location>
</feature>
<protein>
    <recommendedName>
        <fullName evidence="3">Meiosis-specific protein ASY3-like coiled-coil domain-containing protein</fullName>
    </recommendedName>
</protein>
<dbReference type="EMBL" id="LRBV02000012">
    <property type="status" value="NOT_ANNOTATED_CDS"/>
    <property type="molecule type" value="Genomic_DNA"/>
</dbReference>
<evidence type="ECO:0000313" key="5">
    <source>
        <dbReference type="Proteomes" id="UP000594261"/>
    </source>
</evidence>
<feature type="coiled-coil region" evidence="1">
    <location>
        <begin position="686"/>
        <end position="728"/>
    </location>
</feature>
<feature type="compositionally biased region" description="Polar residues" evidence="2">
    <location>
        <begin position="393"/>
        <end position="402"/>
    </location>
</feature>
<dbReference type="Pfam" id="PF20435">
    <property type="entry name" value="ASY3-like"/>
    <property type="match status" value="1"/>
</dbReference>
<dbReference type="AlphaFoldDB" id="A0A7N2N464"/>
<dbReference type="OMA" id="RNHEDIT"/>
<feature type="compositionally biased region" description="Basic and acidic residues" evidence="2">
    <location>
        <begin position="1"/>
        <end position="16"/>
    </location>
</feature>
<dbReference type="PANTHER" id="PTHR36027:SF1">
    <property type="entry name" value="MEIOSIS-SPECIFIC PROTEIN ASY3"/>
    <property type="match status" value="1"/>
</dbReference>
<evidence type="ECO:0000313" key="4">
    <source>
        <dbReference type="EnsemblPlants" id="QL12p035062:mrna"/>
    </source>
</evidence>
<feature type="region of interest" description="Disordered" evidence="2">
    <location>
        <begin position="216"/>
        <end position="619"/>
    </location>
</feature>
<feature type="compositionally biased region" description="Low complexity" evidence="2">
    <location>
        <begin position="216"/>
        <end position="227"/>
    </location>
</feature>
<keyword evidence="5" id="KW-1185">Reference proteome</keyword>
<dbReference type="GO" id="GO:0051321">
    <property type="term" value="P:meiotic cell cycle"/>
    <property type="evidence" value="ECO:0007669"/>
    <property type="project" value="InterPro"/>
</dbReference>
<feature type="compositionally biased region" description="Polar residues" evidence="2">
    <location>
        <begin position="18"/>
        <end position="31"/>
    </location>
</feature>
<dbReference type="PANTHER" id="PTHR36027">
    <property type="entry name" value="MEIOSIS-SPECIFIC PROTEIN ASY3"/>
    <property type="match status" value="1"/>
</dbReference>
<evidence type="ECO:0000256" key="2">
    <source>
        <dbReference type="SAM" id="MobiDB-lite"/>
    </source>
</evidence>
<evidence type="ECO:0000259" key="3">
    <source>
        <dbReference type="Pfam" id="PF20435"/>
    </source>
</evidence>
<feature type="domain" description="Meiosis-specific protein ASY3-like coiled-coil" evidence="3">
    <location>
        <begin position="14"/>
        <end position="771"/>
    </location>
</feature>
<dbReference type="EnsemblPlants" id="QL12p035062:mrna">
    <property type="protein sequence ID" value="QL12p035062:mrna"/>
    <property type="gene ID" value="QL12p035062"/>
</dbReference>
<feature type="compositionally biased region" description="Basic and acidic residues" evidence="2">
    <location>
        <begin position="337"/>
        <end position="356"/>
    </location>
</feature>
<accession>A0A7N2N464</accession>
<keyword evidence="1" id="KW-0175">Coiled coil</keyword>